<comment type="caution">
    <text evidence="3">The sequence shown here is derived from an EMBL/GenBank/DDBJ whole genome shotgun (WGS) entry which is preliminary data.</text>
</comment>
<evidence type="ECO:0008006" key="5">
    <source>
        <dbReference type="Google" id="ProtNLM"/>
    </source>
</evidence>
<name>A0A3A1Y9Y3_9GAMM</name>
<sequence>MRRLELASIIVRALEEDFKGNTPSQDEANLMINTLLREIASSVTEGRMVAIRGFGSFKPKYYKGNTNSGIFQRDIKKSARVKTSTFARPTFKAGTYLRTIK</sequence>
<keyword evidence="4" id="KW-1185">Reference proteome</keyword>
<evidence type="ECO:0000313" key="4">
    <source>
        <dbReference type="Proteomes" id="UP000265691"/>
    </source>
</evidence>
<evidence type="ECO:0000256" key="1">
    <source>
        <dbReference type="ARBA" id="ARBA00010529"/>
    </source>
</evidence>
<dbReference type="Gene3D" id="4.10.520.10">
    <property type="entry name" value="IHF-like DNA-binding proteins"/>
    <property type="match status" value="1"/>
</dbReference>
<protein>
    <recommendedName>
        <fullName evidence="5">Integration host factor subunit beta</fullName>
    </recommendedName>
</protein>
<comment type="similarity">
    <text evidence="1">Belongs to the bacterial histone-like protein family.</text>
</comment>
<dbReference type="AlphaFoldDB" id="A0A3A1Y9Y3"/>
<dbReference type="SUPFAM" id="SSF47729">
    <property type="entry name" value="IHF-like DNA-binding proteins"/>
    <property type="match status" value="1"/>
</dbReference>
<evidence type="ECO:0000313" key="3">
    <source>
        <dbReference type="EMBL" id="RIY33998.1"/>
    </source>
</evidence>
<dbReference type="InterPro" id="IPR010992">
    <property type="entry name" value="IHF-like_DNA-bd_dom_sf"/>
</dbReference>
<dbReference type="GO" id="GO:0030527">
    <property type="term" value="F:structural constituent of chromatin"/>
    <property type="evidence" value="ECO:0007669"/>
    <property type="project" value="InterPro"/>
</dbReference>
<dbReference type="OrthoDB" id="9804203at2"/>
<gene>
    <name evidence="3" type="ORF">CKF54_01915</name>
</gene>
<dbReference type="EMBL" id="NRHC01000019">
    <property type="protein sequence ID" value="RIY33998.1"/>
    <property type="molecule type" value="Genomic_DNA"/>
</dbReference>
<dbReference type="RefSeq" id="WP_119524597.1">
    <property type="nucleotide sequence ID" value="NZ_NRHC01000019.1"/>
</dbReference>
<accession>A0A3A1Y9Y3</accession>
<reference evidence="3 4" key="1">
    <citation type="submission" date="2017-08" db="EMBL/GenBank/DDBJ databases">
        <title>Reclassification of Bisgaard taxon 37 and 44.</title>
        <authorList>
            <person name="Christensen H."/>
        </authorList>
    </citation>
    <scope>NUCLEOTIDE SEQUENCE [LARGE SCALE GENOMIC DNA]</scope>
    <source>
        <strain evidence="3 4">B96_3</strain>
    </source>
</reference>
<dbReference type="InterPro" id="IPR000119">
    <property type="entry name" value="Hist_DNA-bd"/>
</dbReference>
<proteinExistence type="inferred from homology"/>
<dbReference type="Proteomes" id="UP000265691">
    <property type="component" value="Unassembled WGS sequence"/>
</dbReference>
<evidence type="ECO:0000256" key="2">
    <source>
        <dbReference type="ARBA" id="ARBA00023125"/>
    </source>
</evidence>
<dbReference type="Pfam" id="PF00216">
    <property type="entry name" value="Bac_DNA_binding"/>
    <property type="match status" value="1"/>
</dbReference>
<organism evidence="3 4">
    <name type="scientific">Psittacicella hinzii</name>
    <dbReference type="NCBI Taxonomy" id="2028575"/>
    <lineage>
        <taxon>Bacteria</taxon>
        <taxon>Pseudomonadati</taxon>
        <taxon>Pseudomonadota</taxon>
        <taxon>Gammaproteobacteria</taxon>
        <taxon>Pasteurellales</taxon>
        <taxon>Psittacicellaceae</taxon>
        <taxon>Psittacicella</taxon>
    </lineage>
</organism>
<keyword evidence="2" id="KW-0238">DNA-binding</keyword>
<dbReference type="GO" id="GO:0003677">
    <property type="term" value="F:DNA binding"/>
    <property type="evidence" value="ECO:0007669"/>
    <property type="project" value="UniProtKB-KW"/>
</dbReference>